<dbReference type="AlphaFoldDB" id="A0A3M5E1F8"/>
<feature type="compositionally biased region" description="Basic residues" evidence="1">
    <location>
        <begin position="184"/>
        <end position="194"/>
    </location>
</feature>
<evidence type="ECO:0000313" key="2">
    <source>
        <dbReference type="EMBL" id="RMS56145.1"/>
    </source>
</evidence>
<name>A0A3M5E1F8_PSEAI</name>
<reference evidence="2 3" key="1">
    <citation type="submission" date="2018-08" db="EMBL/GenBank/DDBJ databases">
        <title>Recombination of ecologically and evolutionarily significant loci maintains genetic cohesion in the Pseudomonas syringae species complex.</title>
        <authorList>
            <person name="Dillon M."/>
            <person name="Thakur S."/>
            <person name="Almeida R.N.D."/>
            <person name="Weir B.S."/>
            <person name="Guttman D.S."/>
        </authorList>
    </citation>
    <scope>NUCLEOTIDE SEQUENCE [LARGE SCALE GENOMIC DNA]</scope>
    <source>
        <strain evidence="2 3">ICMP 7846</strain>
    </source>
</reference>
<sequence length="312" mass="33782">MPALAARAPLGARHLAGEDRLDDAPHRCVQAAGRVQFQHHQLRAVLGGTLDAAHQVIGAGRADRRRVAAAPQPQAGKHQPGRPLLHPGAARPYRAGRGGEQLEPADQLRGPQLRFPSLFPPDHRPRLRTFLCGRGDQRDSRLFPVPRGARRGRQLPGRNRGQAGVSRSGTAVEPDPRPGPGQRRQGHRVPRQPRRLALPRTGTAGYRGPLRTGGDPAIRSPAPDTPAPPDLAQLRRRQPSGAGGKRRRREGLPLAIAGPAQRRLDPALAARHREHPGRRRHRAPGRRRHLAGAGLPRLVPAPALAYRPPAAT</sequence>
<protein>
    <submittedName>
        <fullName evidence="2">Uncharacterized protein</fullName>
    </submittedName>
</protein>
<proteinExistence type="predicted"/>
<feature type="compositionally biased region" description="Basic residues" evidence="1">
    <location>
        <begin position="270"/>
        <end position="290"/>
    </location>
</feature>
<organism evidence="2 3">
    <name type="scientific">Pseudomonas aeruginosa</name>
    <dbReference type="NCBI Taxonomy" id="287"/>
    <lineage>
        <taxon>Bacteria</taxon>
        <taxon>Pseudomonadati</taxon>
        <taxon>Pseudomonadota</taxon>
        <taxon>Gammaproteobacteria</taxon>
        <taxon>Pseudomonadales</taxon>
        <taxon>Pseudomonadaceae</taxon>
        <taxon>Pseudomonas</taxon>
    </lineage>
</organism>
<gene>
    <name evidence="2" type="ORF">ALP65_04571</name>
</gene>
<comment type="caution">
    <text evidence="2">The sequence shown here is derived from an EMBL/GenBank/DDBJ whole genome shotgun (WGS) entry which is preliminary data.</text>
</comment>
<dbReference type="Proteomes" id="UP000270834">
    <property type="component" value="Unassembled WGS sequence"/>
</dbReference>
<evidence type="ECO:0000256" key="1">
    <source>
        <dbReference type="SAM" id="MobiDB-lite"/>
    </source>
</evidence>
<feature type="region of interest" description="Disordered" evidence="1">
    <location>
        <begin position="61"/>
        <end position="298"/>
    </location>
</feature>
<feature type="compositionally biased region" description="Basic residues" evidence="1">
    <location>
        <begin position="234"/>
        <end position="249"/>
    </location>
</feature>
<dbReference type="EMBL" id="RBSQ01000520">
    <property type="protein sequence ID" value="RMS56145.1"/>
    <property type="molecule type" value="Genomic_DNA"/>
</dbReference>
<accession>A0A3M5E1F8</accession>
<evidence type="ECO:0000313" key="3">
    <source>
        <dbReference type="Proteomes" id="UP000270834"/>
    </source>
</evidence>